<reference evidence="1 2" key="2">
    <citation type="journal article" date="2019" name="G3 (Bethesda)">
        <title>Hybrid Assembly of the Genome of the Entomopathogenic Nematode Steinernema carpocapsae Identifies the X-Chromosome.</title>
        <authorList>
            <person name="Serra L."/>
            <person name="Macchietto M."/>
            <person name="Macias-Munoz A."/>
            <person name="McGill C.J."/>
            <person name="Rodriguez I.M."/>
            <person name="Rodriguez B."/>
            <person name="Murad R."/>
            <person name="Mortazavi A."/>
        </authorList>
    </citation>
    <scope>NUCLEOTIDE SEQUENCE [LARGE SCALE GENOMIC DNA]</scope>
    <source>
        <strain evidence="1 2">ALL</strain>
    </source>
</reference>
<proteinExistence type="predicted"/>
<evidence type="ECO:0000313" key="2">
    <source>
        <dbReference type="Proteomes" id="UP000298663"/>
    </source>
</evidence>
<organism evidence="1 2">
    <name type="scientific">Steinernema carpocapsae</name>
    <name type="common">Entomopathogenic nematode</name>
    <dbReference type="NCBI Taxonomy" id="34508"/>
    <lineage>
        <taxon>Eukaryota</taxon>
        <taxon>Metazoa</taxon>
        <taxon>Ecdysozoa</taxon>
        <taxon>Nematoda</taxon>
        <taxon>Chromadorea</taxon>
        <taxon>Rhabditida</taxon>
        <taxon>Tylenchina</taxon>
        <taxon>Panagrolaimomorpha</taxon>
        <taxon>Strongyloidoidea</taxon>
        <taxon>Steinernematidae</taxon>
        <taxon>Steinernema</taxon>
    </lineage>
</organism>
<keyword evidence="2" id="KW-1185">Reference proteome</keyword>
<dbReference type="EMBL" id="AZBU02000003">
    <property type="protein sequence ID" value="TKR89571.1"/>
    <property type="molecule type" value="Genomic_DNA"/>
</dbReference>
<accession>A0A4U5P1G9</accession>
<evidence type="ECO:0000313" key="1">
    <source>
        <dbReference type="EMBL" id="TKR89571.1"/>
    </source>
</evidence>
<protein>
    <submittedName>
        <fullName evidence="1">Uncharacterized protein</fullName>
    </submittedName>
</protein>
<reference evidence="1 2" key="1">
    <citation type="journal article" date="2015" name="Genome Biol.">
        <title>Comparative genomics of Steinernema reveals deeply conserved gene regulatory networks.</title>
        <authorList>
            <person name="Dillman A.R."/>
            <person name="Macchietto M."/>
            <person name="Porter C.F."/>
            <person name="Rogers A."/>
            <person name="Williams B."/>
            <person name="Antoshechkin I."/>
            <person name="Lee M.M."/>
            <person name="Goodwin Z."/>
            <person name="Lu X."/>
            <person name="Lewis E.E."/>
            <person name="Goodrich-Blair H."/>
            <person name="Stock S.P."/>
            <person name="Adams B.J."/>
            <person name="Sternberg P.W."/>
            <person name="Mortazavi A."/>
        </authorList>
    </citation>
    <scope>NUCLEOTIDE SEQUENCE [LARGE SCALE GENOMIC DNA]</scope>
    <source>
        <strain evidence="1 2">ALL</strain>
    </source>
</reference>
<name>A0A4U5P1G9_STECR</name>
<gene>
    <name evidence="1" type="ORF">L596_013652</name>
</gene>
<dbReference type="AlphaFoldDB" id="A0A4U5P1G9"/>
<comment type="caution">
    <text evidence="1">The sequence shown here is derived from an EMBL/GenBank/DDBJ whole genome shotgun (WGS) entry which is preliminary data.</text>
</comment>
<dbReference type="Proteomes" id="UP000298663">
    <property type="component" value="Unassembled WGS sequence"/>
</dbReference>
<sequence>MARYGLGLRNMAKTLSGFLIDSEFRIFWKNLFYRGMPQCYNPVFTVVAEQQKDKFVSNVTVSRGMKQAVDTRVSLKIQCNRFNVVISFYLQDFRSDGRICDFYSKYFSMPKEEYGGKFQPQSQRQLFAVDFMVQNVETKSFGTKVSTKKDDVEF</sequence>